<proteinExistence type="predicted"/>
<dbReference type="InterPro" id="IPR000843">
    <property type="entry name" value="HTH_LacI"/>
</dbReference>
<dbReference type="Proteomes" id="UP000253509">
    <property type="component" value="Unassembled WGS sequence"/>
</dbReference>
<dbReference type="Pfam" id="PF13377">
    <property type="entry name" value="Peripla_BP_3"/>
    <property type="match status" value="1"/>
</dbReference>
<evidence type="ECO:0000256" key="3">
    <source>
        <dbReference type="ARBA" id="ARBA00023163"/>
    </source>
</evidence>
<protein>
    <submittedName>
        <fullName evidence="7">LacI family transcriptional regulator</fullName>
    </submittedName>
</protein>
<evidence type="ECO:0000256" key="1">
    <source>
        <dbReference type="ARBA" id="ARBA00023015"/>
    </source>
</evidence>
<evidence type="ECO:0000313" key="7">
    <source>
        <dbReference type="EMBL" id="RBP70567.1"/>
    </source>
</evidence>
<dbReference type="SMART" id="SM00354">
    <property type="entry name" value="HTH_LACI"/>
    <property type="match status" value="1"/>
</dbReference>
<dbReference type="InterPro" id="IPR010982">
    <property type="entry name" value="Lambda_DNA-bd_dom_sf"/>
</dbReference>
<reference evidence="7 8" key="1">
    <citation type="submission" date="2018-06" db="EMBL/GenBank/DDBJ databases">
        <title>Freshwater and sediment microbial communities from various areas in North America, analyzing microbe dynamics in response to fracking.</title>
        <authorList>
            <person name="Lamendella R."/>
        </authorList>
    </citation>
    <scope>NUCLEOTIDE SEQUENCE [LARGE SCALE GENOMIC DNA]</scope>
    <source>
        <strain evidence="7 8">3b_TX</strain>
    </source>
</reference>
<dbReference type="PANTHER" id="PTHR30146:SF153">
    <property type="entry name" value="LACTOSE OPERON REPRESSOR"/>
    <property type="match status" value="1"/>
</dbReference>
<dbReference type="Gene3D" id="1.10.260.40">
    <property type="entry name" value="lambda repressor-like DNA-binding domains"/>
    <property type="match status" value="1"/>
</dbReference>
<keyword evidence="3" id="KW-0804">Transcription</keyword>
<organism evidence="7 8">
    <name type="scientific">Brevibacterium celere</name>
    <dbReference type="NCBI Taxonomy" id="225845"/>
    <lineage>
        <taxon>Bacteria</taxon>
        <taxon>Bacillati</taxon>
        <taxon>Actinomycetota</taxon>
        <taxon>Actinomycetes</taxon>
        <taxon>Micrococcales</taxon>
        <taxon>Brevibacteriaceae</taxon>
        <taxon>Brevibacterium</taxon>
    </lineage>
</organism>
<dbReference type="EMBL" id="QNSB01000008">
    <property type="protein sequence ID" value="RBP70567.1"/>
    <property type="molecule type" value="Genomic_DNA"/>
</dbReference>
<dbReference type="Gene3D" id="3.40.50.2300">
    <property type="match status" value="2"/>
</dbReference>
<dbReference type="PROSITE" id="PS50943">
    <property type="entry name" value="HTH_CROC1"/>
    <property type="match status" value="1"/>
</dbReference>
<name>A0A366IG86_9MICO</name>
<evidence type="ECO:0000259" key="6">
    <source>
        <dbReference type="PROSITE" id="PS50943"/>
    </source>
</evidence>
<comment type="caution">
    <text evidence="7">The sequence shown here is derived from an EMBL/GenBank/DDBJ whole genome shotgun (WGS) entry which is preliminary data.</text>
</comment>
<keyword evidence="1" id="KW-0805">Transcription regulation</keyword>
<dbReference type="PANTHER" id="PTHR30146">
    <property type="entry name" value="LACI-RELATED TRANSCRIPTIONAL REPRESSOR"/>
    <property type="match status" value="1"/>
</dbReference>
<evidence type="ECO:0000259" key="5">
    <source>
        <dbReference type="PROSITE" id="PS50932"/>
    </source>
</evidence>
<dbReference type="SUPFAM" id="SSF47413">
    <property type="entry name" value="lambda repressor-like DNA-binding domains"/>
    <property type="match status" value="1"/>
</dbReference>
<dbReference type="InterPro" id="IPR001387">
    <property type="entry name" value="Cro/C1-type_HTH"/>
</dbReference>
<feature type="domain" description="HTH lacI-type" evidence="5">
    <location>
        <begin position="17"/>
        <end position="71"/>
    </location>
</feature>
<accession>A0A366IG86</accession>
<gene>
    <name evidence="7" type="ORF">DFO65_10819</name>
</gene>
<keyword evidence="2" id="KW-0238">DNA-binding</keyword>
<dbReference type="GO" id="GO:0000976">
    <property type="term" value="F:transcription cis-regulatory region binding"/>
    <property type="evidence" value="ECO:0007669"/>
    <property type="project" value="TreeGrafter"/>
</dbReference>
<feature type="region of interest" description="Disordered" evidence="4">
    <location>
        <begin position="326"/>
        <end position="347"/>
    </location>
</feature>
<dbReference type="PROSITE" id="PS00356">
    <property type="entry name" value="HTH_LACI_1"/>
    <property type="match status" value="1"/>
</dbReference>
<dbReference type="Pfam" id="PF00356">
    <property type="entry name" value="LacI"/>
    <property type="match status" value="1"/>
</dbReference>
<dbReference type="AlphaFoldDB" id="A0A366IG86"/>
<dbReference type="InterPro" id="IPR028082">
    <property type="entry name" value="Peripla_BP_I"/>
</dbReference>
<dbReference type="InterPro" id="IPR046335">
    <property type="entry name" value="LacI/GalR-like_sensor"/>
</dbReference>
<evidence type="ECO:0000313" key="8">
    <source>
        <dbReference type="Proteomes" id="UP000253509"/>
    </source>
</evidence>
<dbReference type="PROSITE" id="PS50932">
    <property type="entry name" value="HTH_LACI_2"/>
    <property type="match status" value="1"/>
</dbReference>
<evidence type="ECO:0000256" key="4">
    <source>
        <dbReference type="SAM" id="MobiDB-lite"/>
    </source>
</evidence>
<dbReference type="SUPFAM" id="SSF53822">
    <property type="entry name" value="Periplasmic binding protein-like I"/>
    <property type="match status" value="1"/>
</dbReference>
<dbReference type="CDD" id="cd01392">
    <property type="entry name" value="HTH_LacI"/>
    <property type="match status" value="1"/>
</dbReference>
<dbReference type="GO" id="GO:0003700">
    <property type="term" value="F:DNA-binding transcription factor activity"/>
    <property type="evidence" value="ECO:0007669"/>
    <property type="project" value="TreeGrafter"/>
</dbReference>
<keyword evidence="8" id="KW-1185">Reference proteome</keyword>
<feature type="domain" description="HTH cro/C1-type" evidence="6">
    <location>
        <begin position="18"/>
        <end position="54"/>
    </location>
</feature>
<evidence type="ECO:0000256" key="2">
    <source>
        <dbReference type="ARBA" id="ARBA00023125"/>
    </source>
</evidence>
<sequence length="347" mass="37770">MQWANGYPVVMHPTRRPTIRDLAKAAGVSPTTVSHALNRKGNVSSSTIQRIERIAAEINYRPSEIARGLQQPRMGILALVMRPLASLDTFLPNGVDYFIRIIGAASLAAMERNYTLMFVDDPSKPGAPFGALTADAYIVTEPVADDPVLSFLAHERKPFVCLGADPARPQEFAAIVEDASRQVDLVYSHLTEAGAKRIALVTGTDENQWNLGTTEAARSWYRDHGQETLVLAVPEVEGEAAGERILGHFDREKPDAFYCLMGRHATGVVRAAQSRGLRVPEDLLVAAGSGTIQNRTDSPSITSLDLRPEELAVLAVRSAIEIAEGRGLDDLPNPPENTLEVRESTTR</sequence>